<reference evidence="8" key="1">
    <citation type="submission" date="2020-07" db="EMBL/GenBank/DDBJ databases">
        <title>Genome sequence and genetic diversity analysis of an under-domesticated orphan crop, white fonio (Digitaria exilis).</title>
        <authorList>
            <person name="Bennetzen J.L."/>
            <person name="Chen S."/>
            <person name="Ma X."/>
            <person name="Wang X."/>
            <person name="Yssel A.E.J."/>
            <person name="Chaluvadi S.R."/>
            <person name="Johnson M."/>
            <person name="Gangashetty P."/>
            <person name="Hamidou F."/>
            <person name="Sanogo M.D."/>
            <person name="Zwaenepoel A."/>
            <person name="Wallace J."/>
            <person name="Van De Peer Y."/>
            <person name="Van Deynze A."/>
        </authorList>
    </citation>
    <scope>NUCLEOTIDE SEQUENCE</scope>
    <source>
        <tissue evidence="8">Leaves</tissue>
    </source>
</reference>
<feature type="region of interest" description="Disordered" evidence="6">
    <location>
        <begin position="205"/>
        <end position="296"/>
    </location>
</feature>
<keyword evidence="2" id="KW-0805">Transcription regulation</keyword>
<evidence type="ECO:0000256" key="3">
    <source>
        <dbReference type="ARBA" id="ARBA00023125"/>
    </source>
</evidence>
<evidence type="ECO:0000256" key="1">
    <source>
        <dbReference type="ARBA" id="ARBA00004123"/>
    </source>
</evidence>
<dbReference type="InterPro" id="IPR036576">
    <property type="entry name" value="WRKY_dom_sf"/>
</dbReference>
<dbReference type="SMART" id="SM00774">
    <property type="entry name" value="WRKY"/>
    <property type="match status" value="1"/>
</dbReference>
<feature type="region of interest" description="Disordered" evidence="6">
    <location>
        <begin position="94"/>
        <end position="157"/>
    </location>
</feature>
<accession>A0A835ARI8</accession>
<feature type="domain" description="WRKY" evidence="7">
    <location>
        <begin position="156"/>
        <end position="216"/>
    </location>
</feature>
<evidence type="ECO:0000256" key="4">
    <source>
        <dbReference type="ARBA" id="ARBA00023163"/>
    </source>
</evidence>
<keyword evidence="3" id="KW-0238">DNA-binding</keyword>
<feature type="compositionally biased region" description="Pro residues" evidence="6">
    <location>
        <begin position="98"/>
        <end position="123"/>
    </location>
</feature>
<dbReference type="FunFam" id="2.20.25.80:FF:000004">
    <property type="entry name" value="WRKY transcription factor 65"/>
    <property type="match status" value="1"/>
</dbReference>
<dbReference type="InterPro" id="IPR003657">
    <property type="entry name" value="WRKY_dom"/>
</dbReference>
<name>A0A835ARI8_9POAL</name>
<dbReference type="EMBL" id="JACEFO010002252">
    <property type="protein sequence ID" value="KAF8670651.1"/>
    <property type="molecule type" value="Genomic_DNA"/>
</dbReference>
<feature type="compositionally biased region" description="Polar residues" evidence="6">
    <location>
        <begin position="222"/>
        <end position="231"/>
    </location>
</feature>
<dbReference type="PROSITE" id="PS50811">
    <property type="entry name" value="WRKY"/>
    <property type="match status" value="1"/>
</dbReference>
<dbReference type="PANTHER" id="PTHR32096:SF57">
    <property type="entry name" value="WRKY DNA-BINDING DOMAIN SUPERFAMILY PROTEIN-RELATED"/>
    <property type="match status" value="1"/>
</dbReference>
<keyword evidence="9" id="KW-1185">Reference proteome</keyword>
<evidence type="ECO:0000256" key="2">
    <source>
        <dbReference type="ARBA" id="ARBA00023015"/>
    </source>
</evidence>
<gene>
    <name evidence="8" type="ORF">HU200_050463</name>
</gene>
<protein>
    <recommendedName>
        <fullName evidence="7">WRKY domain-containing protein</fullName>
    </recommendedName>
</protein>
<comment type="caution">
    <text evidence="8">The sequence shown here is derived from an EMBL/GenBank/DDBJ whole genome shotgun (WGS) entry which is preliminary data.</text>
</comment>
<comment type="subcellular location">
    <subcellularLocation>
        <location evidence="1">Nucleus</location>
    </subcellularLocation>
</comment>
<organism evidence="8 9">
    <name type="scientific">Digitaria exilis</name>
    <dbReference type="NCBI Taxonomy" id="1010633"/>
    <lineage>
        <taxon>Eukaryota</taxon>
        <taxon>Viridiplantae</taxon>
        <taxon>Streptophyta</taxon>
        <taxon>Embryophyta</taxon>
        <taxon>Tracheophyta</taxon>
        <taxon>Spermatophyta</taxon>
        <taxon>Magnoliopsida</taxon>
        <taxon>Liliopsida</taxon>
        <taxon>Poales</taxon>
        <taxon>Poaceae</taxon>
        <taxon>PACMAD clade</taxon>
        <taxon>Panicoideae</taxon>
        <taxon>Panicodae</taxon>
        <taxon>Paniceae</taxon>
        <taxon>Anthephorinae</taxon>
        <taxon>Digitaria</taxon>
    </lineage>
</organism>
<dbReference type="Pfam" id="PF03106">
    <property type="entry name" value="WRKY"/>
    <property type="match status" value="1"/>
</dbReference>
<sequence>MEGDLGWFSSSGSNNWDLHAVVRFACTGSGRVAAPPPASNDSFSWLHTPSASEDSSAGLLTPQPQTDQLMDAAASQPLLTDPAVDDLCMQAFFASPKPETPQPSPPRIEAPPQRPPADGPPGKQPRTSGRVGGGRSKKNQVNKEVTRVPVGGPPADLWAWRKYGQKPIKGSPYPRGYYRCSTDKECKARKQVERCRTDPGTLIVTYTGGEHSHPVPLHRNSLAGTTRNKAQPPSSPSPSGEETPTKPEAALSASATTTDTKSQGSPSSSTGGLSPSTPLRSPSLGVDYEEDDDGVPVKLLLEGTSTEMEGEDDVLLYLMPEEETAPGYGYGSGGYEEDVSTSRTNGSAEDPAMNIGEEMFSTSTLLACGSEAASVTGNWG</sequence>
<proteinExistence type="predicted"/>
<dbReference type="Proteomes" id="UP000636709">
    <property type="component" value="Unassembled WGS sequence"/>
</dbReference>
<dbReference type="Gene3D" id="2.20.25.80">
    <property type="entry name" value="WRKY domain"/>
    <property type="match status" value="1"/>
</dbReference>
<feature type="compositionally biased region" description="Low complexity" evidence="6">
    <location>
        <begin position="249"/>
        <end position="285"/>
    </location>
</feature>
<keyword evidence="5" id="KW-0539">Nucleus</keyword>
<feature type="compositionally biased region" description="Polar residues" evidence="6">
    <location>
        <begin position="39"/>
        <end position="55"/>
    </location>
</feature>
<evidence type="ECO:0000256" key="6">
    <source>
        <dbReference type="SAM" id="MobiDB-lite"/>
    </source>
</evidence>
<dbReference type="OrthoDB" id="662136at2759"/>
<dbReference type="GO" id="GO:0000976">
    <property type="term" value="F:transcription cis-regulatory region binding"/>
    <property type="evidence" value="ECO:0007669"/>
    <property type="project" value="TreeGrafter"/>
</dbReference>
<evidence type="ECO:0000256" key="5">
    <source>
        <dbReference type="ARBA" id="ARBA00023242"/>
    </source>
</evidence>
<evidence type="ECO:0000313" key="9">
    <source>
        <dbReference type="Proteomes" id="UP000636709"/>
    </source>
</evidence>
<dbReference type="AlphaFoldDB" id="A0A835ARI8"/>
<feature type="region of interest" description="Disordered" evidence="6">
    <location>
        <begin position="33"/>
        <end position="78"/>
    </location>
</feature>
<evidence type="ECO:0000313" key="8">
    <source>
        <dbReference type="EMBL" id="KAF8670651.1"/>
    </source>
</evidence>
<dbReference type="GO" id="GO:0003700">
    <property type="term" value="F:DNA-binding transcription factor activity"/>
    <property type="evidence" value="ECO:0007669"/>
    <property type="project" value="InterPro"/>
</dbReference>
<dbReference type="InterPro" id="IPR044810">
    <property type="entry name" value="WRKY_plant"/>
</dbReference>
<dbReference type="GO" id="GO:0005634">
    <property type="term" value="C:nucleus"/>
    <property type="evidence" value="ECO:0007669"/>
    <property type="project" value="UniProtKB-SubCell"/>
</dbReference>
<keyword evidence="4" id="KW-0804">Transcription</keyword>
<dbReference type="PANTHER" id="PTHR32096">
    <property type="entry name" value="WRKY TRANSCRIPTION FACTOR 30-RELATED-RELATED"/>
    <property type="match status" value="1"/>
</dbReference>
<dbReference type="SUPFAM" id="SSF118290">
    <property type="entry name" value="WRKY DNA-binding domain"/>
    <property type="match status" value="1"/>
</dbReference>
<evidence type="ECO:0000259" key="7">
    <source>
        <dbReference type="PROSITE" id="PS50811"/>
    </source>
</evidence>
<feature type="region of interest" description="Disordered" evidence="6">
    <location>
        <begin position="327"/>
        <end position="352"/>
    </location>
</feature>